<evidence type="ECO:0000256" key="5">
    <source>
        <dbReference type="ARBA" id="ARBA00023002"/>
    </source>
</evidence>
<dbReference type="PRINTS" id="PR00385">
    <property type="entry name" value="P450"/>
</dbReference>
<feature type="binding site" description="axial binding residue" evidence="8">
    <location>
        <position position="301"/>
    </location>
    <ligand>
        <name>heme</name>
        <dbReference type="ChEBI" id="CHEBI:30413"/>
    </ligand>
    <ligandPart>
        <name>Fe</name>
        <dbReference type="ChEBI" id="CHEBI:18248"/>
    </ligandPart>
</feature>
<gene>
    <name evidence="10" type="ORF">Dsin_022301</name>
</gene>
<dbReference type="GO" id="GO:0005506">
    <property type="term" value="F:iron ion binding"/>
    <property type="evidence" value="ECO:0007669"/>
    <property type="project" value="InterPro"/>
</dbReference>
<dbReference type="InterPro" id="IPR017972">
    <property type="entry name" value="Cyt_P450_CS"/>
</dbReference>
<reference evidence="10" key="1">
    <citation type="journal article" date="2023" name="Plant J.">
        <title>Genome sequences and population genomics provide insights into the demographic history, inbreeding, and mutation load of two 'living fossil' tree species of Dipteronia.</title>
        <authorList>
            <person name="Feng Y."/>
            <person name="Comes H.P."/>
            <person name="Chen J."/>
            <person name="Zhu S."/>
            <person name="Lu R."/>
            <person name="Zhang X."/>
            <person name="Li P."/>
            <person name="Qiu J."/>
            <person name="Olsen K.M."/>
            <person name="Qiu Y."/>
        </authorList>
    </citation>
    <scope>NUCLEOTIDE SEQUENCE</scope>
    <source>
        <strain evidence="10">NBL</strain>
    </source>
</reference>
<evidence type="ECO:0000256" key="8">
    <source>
        <dbReference type="PIRSR" id="PIRSR602401-1"/>
    </source>
</evidence>
<dbReference type="PANTHER" id="PTHR47953">
    <property type="entry name" value="OS08G0105600 PROTEIN"/>
    <property type="match status" value="1"/>
</dbReference>
<dbReference type="PROSITE" id="PS00086">
    <property type="entry name" value="CYTOCHROME_P450"/>
    <property type="match status" value="1"/>
</dbReference>
<evidence type="ECO:0000256" key="9">
    <source>
        <dbReference type="RuleBase" id="RU000461"/>
    </source>
</evidence>
<dbReference type="Gene3D" id="1.10.630.10">
    <property type="entry name" value="Cytochrome P450"/>
    <property type="match status" value="1"/>
</dbReference>
<protein>
    <recommendedName>
        <fullName evidence="12">Cytochrome P450</fullName>
    </recommendedName>
</protein>
<accession>A0AAE0A2K5</accession>
<comment type="caution">
    <text evidence="10">The sequence shown here is derived from an EMBL/GenBank/DDBJ whole genome shotgun (WGS) entry which is preliminary data.</text>
</comment>
<dbReference type="GO" id="GO:0004497">
    <property type="term" value="F:monooxygenase activity"/>
    <property type="evidence" value="ECO:0007669"/>
    <property type="project" value="UniProtKB-KW"/>
</dbReference>
<comment type="similarity">
    <text evidence="2 9">Belongs to the cytochrome P450 family.</text>
</comment>
<dbReference type="GO" id="GO:0016705">
    <property type="term" value="F:oxidoreductase activity, acting on paired donors, with incorporation or reduction of molecular oxygen"/>
    <property type="evidence" value="ECO:0007669"/>
    <property type="project" value="InterPro"/>
</dbReference>
<evidence type="ECO:0000256" key="4">
    <source>
        <dbReference type="ARBA" id="ARBA00022723"/>
    </source>
</evidence>
<dbReference type="Proteomes" id="UP001281410">
    <property type="component" value="Unassembled WGS sequence"/>
</dbReference>
<sequence>MELLCSKRVQSFHTVRNQEVELMTKFNARSSSEPINLSSLTLVVTNNIVYRAIFGKKSDNAAGFDELMRQVQGLLGKTSTADFFPWMEWLNKFNGRNAGMDKYFGELDEILDQEIHNHLHPERSKPENEDLIDVLLRTQKDSSAAISLTSEHIKAVPIDIFLAGNDTSSATLVWTMAELIRNPSVMKKAQDEIRQVVKGKQMVEADQLPKLIYLKSVLKEALRLHPPAPLVPRETIQDCTVGGYKIPAKTRVIINIKSIGTDRKHWENPLEFRPERFLNSSIDFGGQNFEMVPFGVGRRGCPGMNFSIPLLELALANLLYRFDWQLPPGMTSEDLDMEEALGLTMHKKTPLCLAATPAII</sequence>
<dbReference type="InterPro" id="IPR036396">
    <property type="entry name" value="Cyt_P450_sf"/>
</dbReference>
<keyword evidence="3 8" id="KW-0349">Heme</keyword>
<dbReference type="InterPro" id="IPR002401">
    <property type="entry name" value="Cyt_P450_E_grp-I"/>
</dbReference>
<keyword evidence="4 8" id="KW-0479">Metal-binding</keyword>
<dbReference type="PRINTS" id="PR00463">
    <property type="entry name" value="EP450I"/>
</dbReference>
<name>A0AAE0A2K5_9ROSI</name>
<proteinExistence type="inferred from homology"/>
<dbReference type="Pfam" id="PF00067">
    <property type="entry name" value="p450"/>
    <property type="match status" value="1"/>
</dbReference>
<dbReference type="InterPro" id="IPR052306">
    <property type="entry name" value="CYP450_71D"/>
</dbReference>
<dbReference type="AlphaFoldDB" id="A0AAE0A2K5"/>
<dbReference type="EMBL" id="JANJYJ010000007">
    <property type="protein sequence ID" value="KAK3198886.1"/>
    <property type="molecule type" value="Genomic_DNA"/>
</dbReference>
<keyword evidence="7 9" id="KW-0503">Monooxygenase</keyword>
<evidence type="ECO:0000256" key="7">
    <source>
        <dbReference type="ARBA" id="ARBA00023033"/>
    </source>
</evidence>
<dbReference type="GO" id="GO:0020037">
    <property type="term" value="F:heme binding"/>
    <property type="evidence" value="ECO:0007669"/>
    <property type="project" value="InterPro"/>
</dbReference>
<dbReference type="InterPro" id="IPR001128">
    <property type="entry name" value="Cyt_P450"/>
</dbReference>
<evidence type="ECO:0000256" key="3">
    <source>
        <dbReference type="ARBA" id="ARBA00022617"/>
    </source>
</evidence>
<dbReference type="FunFam" id="1.10.630.10:FF:000126">
    <property type="entry name" value="Predicted protein"/>
    <property type="match status" value="1"/>
</dbReference>
<organism evidence="10 11">
    <name type="scientific">Dipteronia sinensis</name>
    <dbReference type="NCBI Taxonomy" id="43782"/>
    <lineage>
        <taxon>Eukaryota</taxon>
        <taxon>Viridiplantae</taxon>
        <taxon>Streptophyta</taxon>
        <taxon>Embryophyta</taxon>
        <taxon>Tracheophyta</taxon>
        <taxon>Spermatophyta</taxon>
        <taxon>Magnoliopsida</taxon>
        <taxon>eudicotyledons</taxon>
        <taxon>Gunneridae</taxon>
        <taxon>Pentapetalae</taxon>
        <taxon>rosids</taxon>
        <taxon>malvids</taxon>
        <taxon>Sapindales</taxon>
        <taxon>Sapindaceae</taxon>
        <taxon>Hippocastanoideae</taxon>
        <taxon>Acereae</taxon>
        <taxon>Dipteronia</taxon>
    </lineage>
</organism>
<keyword evidence="11" id="KW-1185">Reference proteome</keyword>
<dbReference type="PANTHER" id="PTHR47953:SF1">
    <property type="entry name" value="CYTOCHROME P450 71A9"/>
    <property type="match status" value="1"/>
</dbReference>
<evidence type="ECO:0000313" key="11">
    <source>
        <dbReference type="Proteomes" id="UP001281410"/>
    </source>
</evidence>
<keyword evidence="5 9" id="KW-0560">Oxidoreductase</keyword>
<keyword evidence="6 8" id="KW-0408">Iron</keyword>
<dbReference type="SUPFAM" id="SSF48264">
    <property type="entry name" value="Cytochrome P450"/>
    <property type="match status" value="1"/>
</dbReference>
<evidence type="ECO:0000256" key="2">
    <source>
        <dbReference type="ARBA" id="ARBA00010617"/>
    </source>
</evidence>
<comment type="cofactor">
    <cofactor evidence="1 8">
        <name>heme</name>
        <dbReference type="ChEBI" id="CHEBI:30413"/>
    </cofactor>
</comment>
<evidence type="ECO:0000313" key="10">
    <source>
        <dbReference type="EMBL" id="KAK3198886.1"/>
    </source>
</evidence>
<evidence type="ECO:0000256" key="1">
    <source>
        <dbReference type="ARBA" id="ARBA00001971"/>
    </source>
</evidence>
<evidence type="ECO:0000256" key="6">
    <source>
        <dbReference type="ARBA" id="ARBA00023004"/>
    </source>
</evidence>
<evidence type="ECO:0008006" key="12">
    <source>
        <dbReference type="Google" id="ProtNLM"/>
    </source>
</evidence>